<dbReference type="GO" id="GO:0016779">
    <property type="term" value="F:nucleotidyltransferase activity"/>
    <property type="evidence" value="ECO:0007669"/>
    <property type="project" value="UniProtKB-ARBA"/>
</dbReference>
<dbReference type="SUPFAM" id="SSF51621">
    <property type="entry name" value="Phosphoenolpyruvate/pyruvate domain"/>
    <property type="match status" value="1"/>
</dbReference>
<keyword evidence="7" id="KW-1185">Reference proteome</keyword>
<evidence type="ECO:0000256" key="3">
    <source>
        <dbReference type="ARBA" id="ARBA00024063"/>
    </source>
</evidence>
<dbReference type="EMBL" id="FODS01000007">
    <property type="protein sequence ID" value="SEO57998.1"/>
    <property type="molecule type" value="Genomic_DNA"/>
</dbReference>
<dbReference type="GO" id="GO:0050188">
    <property type="term" value="F:phosphoenolpyruvate mutase activity"/>
    <property type="evidence" value="ECO:0007669"/>
    <property type="project" value="UniProtKB-EC"/>
</dbReference>
<reference evidence="6 7" key="1">
    <citation type="submission" date="2016-10" db="EMBL/GenBank/DDBJ databases">
        <authorList>
            <person name="de Groot N.N."/>
        </authorList>
    </citation>
    <scope>NUCLEOTIDE SEQUENCE [LARGE SCALE GENOMIC DNA]</scope>
    <source>
        <strain evidence="6 7">DSM 27842</strain>
    </source>
</reference>
<dbReference type="SUPFAM" id="SSF53448">
    <property type="entry name" value="Nucleotide-diphospho-sugar transferases"/>
    <property type="match status" value="1"/>
</dbReference>
<dbReference type="EC" id="5.4.2.9" evidence="3"/>
<dbReference type="RefSeq" id="WP_175483193.1">
    <property type="nucleotide sequence ID" value="NZ_FODS01000007.1"/>
</dbReference>
<dbReference type="Pfam" id="PF12804">
    <property type="entry name" value="NTP_transf_3"/>
    <property type="match status" value="1"/>
</dbReference>
<evidence type="ECO:0000259" key="5">
    <source>
        <dbReference type="Pfam" id="PF12804"/>
    </source>
</evidence>
<dbReference type="Gene3D" id="3.20.20.60">
    <property type="entry name" value="Phosphoenolpyruvate-binding domains"/>
    <property type="match status" value="1"/>
</dbReference>
<dbReference type="InterPro" id="IPR040442">
    <property type="entry name" value="Pyrv_kinase-like_dom_sf"/>
</dbReference>
<name>A0A1H8QVP3_9RHOB</name>
<keyword evidence="6" id="KW-0670">Pyruvate</keyword>
<dbReference type="PANTHER" id="PTHR42905:SF7">
    <property type="entry name" value="PHOSPHOENOLPYRUVATE PHOSPHOMUTASE"/>
    <property type="match status" value="1"/>
</dbReference>
<proteinExistence type="inferred from homology"/>
<dbReference type="STRING" id="569882.SAMN04490248_10757"/>
<evidence type="ECO:0000313" key="7">
    <source>
        <dbReference type="Proteomes" id="UP000198893"/>
    </source>
</evidence>
<evidence type="ECO:0000256" key="4">
    <source>
        <dbReference type="ARBA" id="ARBA00038455"/>
    </source>
</evidence>
<organism evidence="6 7">
    <name type="scientific">Salinihabitans flavidus</name>
    <dbReference type="NCBI Taxonomy" id="569882"/>
    <lineage>
        <taxon>Bacteria</taxon>
        <taxon>Pseudomonadati</taxon>
        <taxon>Pseudomonadota</taxon>
        <taxon>Alphaproteobacteria</taxon>
        <taxon>Rhodobacterales</taxon>
        <taxon>Roseobacteraceae</taxon>
        <taxon>Salinihabitans</taxon>
    </lineage>
</organism>
<dbReference type="InterPro" id="IPR039556">
    <property type="entry name" value="ICL/PEPM"/>
</dbReference>
<dbReference type="InterPro" id="IPR015813">
    <property type="entry name" value="Pyrv/PenolPyrv_kinase-like_dom"/>
</dbReference>
<gene>
    <name evidence="6" type="ORF">SAMN04490248_10757</name>
</gene>
<dbReference type="Gene3D" id="3.90.550.10">
    <property type="entry name" value="Spore Coat Polysaccharide Biosynthesis Protein SpsA, Chain A"/>
    <property type="match status" value="1"/>
</dbReference>
<dbReference type="CDD" id="cd00377">
    <property type="entry name" value="ICL_PEPM"/>
    <property type="match status" value="1"/>
</dbReference>
<accession>A0A1H8QVP3</accession>
<evidence type="ECO:0000256" key="2">
    <source>
        <dbReference type="ARBA" id="ARBA00023235"/>
    </source>
</evidence>
<keyword evidence="2" id="KW-0413">Isomerase</keyword>
<dbReference type="NCBIfam" id="TIGR02320">
    <property type="entry name" value="PEP_mutase"/>
    <property type="match status" value="1"/>
</dbReference>
<dbReference type="InterPro" id="IPR025877">
    <property type="entry name" value="MobA-like_NTP_Trfase"/>
</dbReference>
<evidence type="ECO:0000256" key="1">
    <source>
        <dbReference type="ARBA" id="ARBA00022842"/>
    </source>
</evidence>
<keyword evidence="1" id="KW-0460">Magnesium</keyword>
<sequence>MLQNVHHYRPDRFTRLRDMLTSKEPRFLMEAHDGLSAKIAQEAGFEGLWASGLSISAALGVRDNNELSWTQVLAQLEYMNDAVDLPILVDGDTGYGNFNNFRRFVAKLCERGIAGVCIEDKLFPKTNSFLEGSQTLASVEEFCGKIKAGKDIQSHPDFSIVARIEALISGAGMEEALMRAAAYADAGADALVIHSKKADPDEILEFLDKWDHRVPVILIPTKYYRTPTKTLTDAGGSLVIWANHNMRAAMQAMRETCATIMRDQSLVAVEAEVAPLADVFALAGNEELERAEAQYLAAQPDTSAIILAASRGTELAELTRDRPKCMLNVRGATILDRQLSALTQNRVEDVAVIVGYRHEAVETGDARKLVNDAYETTGEVASLALARDMLTRPAIISYGDILFQPFFVDLLRGATGDFTLLVDPEGDRPDETGTRKPQDLVKCSAPFSGLGGAQRPALMEIADGLVGADGKWVGLMGCSARGARKLAEEIASLEEGGLLATADLPMLLTRLMARGEVVDVIYVTGNWVNVNDLADLSEARNAM</sequence>
<dbReference type="InterPro" id="IPR029044">
    <property type="entry name" value="Nucleotide-diphossugar_trans"/>
</dbReference>
<dbReference type="PANTHER" id="PTHR42905">
    <property type="entry name" value="PHOSPHOENOLPYRUVATE CARBOXYLASE"/>
    <property type="match status" value="1"/>
</dbReference>
<comment type="similarity">
    <text evidence="4">Belongs to the isocitrate lyase/PEP mutase superfamily. PEP mutase family.</text>
</comment>
<feature type="domain" description="MobA-like NTP transferase" evidence="5">
    <location>
        <begin position="304"/>
        <end position="414"/>
    </location>
</feature>
<protein>
    <recommendedName>
        <fullName evidence="3">phosphoenolpyruvate mutase</fullName>
        <ecNumber evidence="3">5.4.2.9</ecNumber>
    </recommendedName>
</protein>
<dbReference type="Pfam" id="PF13714">
    <property type="entry name" value="PEP_mutase"/>
    <property type="match status" value="1"/>
</dbReference>
<evidence type="ECO:0000313" key="6">
    <source>
        <dbReference type="EMBL" id="SEO57998.1"/>
    </source>
</evidence>
<dbReference type="Proteomes" id="UP000198893">
    <property type="component" value="Unassembled WGS sequence"/>
</dbReference>
<dbReference type="InterPro" id="IPR012698">
    <property type="entry name" value="PEnolPyrv_PMutase_core"/>
</dbReference>
<dbReference type="AlphaFoldDB" id="A0A1H8QVP3"/>